<accession>A0ABR9AVF5</accession>
<dbReference type="EMBL" id="JACYTN010000002">
    <property type="protein sequence ID" value="MBD8497861.1"/>
    <property type="molecule type" value="Genomic_DNA"/>
</dbReference>
<name>A0ABR9AVF5_9BACL</name>
<sequence length="157" mass="16709">MIKKLTVASVLAVALLGSAVGVQAAAITTNQISSLGYQTNSYGAEAGVKSLNNIPPGWVHVRTTGPSWDQTFIIKNLNGAPYGAEVGIKSFYNLPSGWVHVSTTGPSWDQTFIIKNLNGAPSGAQVGVKSFYNIPVGWVHISTTGPSWDQTYIFKKL</sequence>
<proteinExistence type="predicted"/>
<dbReference type="RefSeq" id="WP_192024235.1">
    <property type="nucleotide sequence ID" value="NZ_JACYTN010000002.1"/>
</dbReference>
<keyword evidence="3" id="KW-1185">Reference proteome</keyword>
<organism evidence="2 3">
    <name type="scientific">Paenibacillus arenosi</name>
    <dbReference type="NCBI Taxonomy" id="2774142"/>
    <lineage>
        <taxon>Bacteria</taxon>
        <taxon>Bacillati</taxon>
        <taxon>Bacillota</taxon>
        <taxon>Bacilli</taxon>
        <taxon>Bacillales</taxon>
        <taxon>Paenibacillaceae</taxon>
        <taxon>Paenibacillus</taxon>
    </lineage>
</organism>
<keyword evidence="1" id="KW-0732">Signal</keyword>
<feature type="signal peptide" evidence="1">
    <location>
        <begin position="1"/>
        <end position="24"/>
    </location>
</feature>
<evidence type="ECO:0000313" key="3">
    <source>
        <dbReference type="Proteomes" id="UP000634529"/>
    </source>
</evidence>
<evidence type="ECO:0000313" key="2">
    <source>
        <dbReference type="EMBL" id="MBD8497861.1"/>
    </source>
</evidence>
<comment type="caution">
    <text evidence="2">The sequence shown here is derived from an EMBL/GenBank/DDBJ whole genome shotgun (WGS) entry which is preliminary data.</text>
</comment>
<feature type="chain" id="PRO_5046390273" evidence="1">
    <location>
        <begin position="25"/>
        <end position="157"/>
    </location>
</feature>
<reference evidence="2 3" key="1">
    <citation type="submission" date="2020-09" db="EMBL/GenBank/DDBJ databases">
        <title>Paenibacillus sp. CAU 1523 isolated from sand of Haeundae Beach.</title>
        <authorList>
            <person name="Kim W."/>
        </authorList>
    </citation>
    <scope>NUCLEOTIDE SEQUENCE [LARGE SCALE GENOMIC DNA]</scope>
    <source>
        <strain evidence="2 3">CAU 1523</strain>
    </source>
</reference>
<dbReference type="Proteomes" id="UP000634529">
    <property type="component" value="Unassembled WGS sequence"/>
</dbReference>
<protein>
    <submittedName>
        <fullName evidence="2">Uncharacterized protein</fullName>
    </submittedName>
</protein>
<evidence type="ECO:0000256" key="1">
    <source>
        <dbReference type="SAM" id="SignalP"/>
    </source>
</evidence>
<gene>
    <name evidence="2" type="ORF">IFO66_06010</name>
</gene>